<dbReference type="EMBL" id="JAKNSF020000158">
    <property type="protein sequence ID" value="KAK7710499.1"/>
    <property type="molecule type" value="Genomic_DNA"/>
</dbReference>
<feature type="region of interest" description="Disordered" evidence="1">
    <location>
        <begin position="1"/>
        <end position="57"/>
    </location>
</feature>
<dbReference type="Proteomes" id="UP001430848">
    <property type="component" value="Unassembled WGS sequence"/>
</dbReference>
<comment type="caution">
    <text evidence="2">The sequence shown here is derived from an EMBL/GenBank/DDBJ whole genome shotgun (WGS) entry which is preliminary data.</text>
</comment>
<accession>A0ABR1NPU9</accession>
<name>A0ABR1NPU9_DIAER</name>
<proteinExistence type="predicted"/>
<sequence>MPSKTSTLVHGQRLHFSKAGTRYDKRKKQEGKGKKTRPESKEPIHLHKSRNTPQVADPAAAGDIHAHEYDDDRLLKKLLPHGQEHRGCKGRDVDLRIKRDNKAVSSGVFQHLENEDSTYDEAEDFE</sequence>
<organism evidence="2 3">
    <name type="scientific">Diaporthe eres</name>
    <name type="common">Phomopsis oblonga</name>
    <dbReference type="NCBI Taxonomy" id="83184"/>
    <lineage>
        <taxon>Eukaryota</taxon>
        <taxon>Fungi</taxon>
        <taxon>Dikarya</taxon>
        <taxon>Ascomycota</taxon>
        <taxon>Pezizomycotina</taxon>
        <taxon>Sordariomycetes</taxon>
        <taxon>Sordariomycetidae</taxon>
        <taxon>Diaporthales</taxon>
        <taxon>Diaporthaceae</taxon>
        <taxon>Diaporthe</taxon>
        <taxon>Diaporthe eres species complex</taxon>
    </lineage>
</organism>
<keyword evidence="3" id="KW-1185">Reference proteome</keyword>
<reference evidence="2 3" key="1">
    <citation type="submission" date="2024-02" db="EMBL/GenBank/DDBJ databases">
        <title>De novo assembly and annotation of 12 fungi associated with fruit tree decline syndrome in Ontario, Canada.</title>
        <authorList>
            <person name="Sulman M."/>
            <person name="Ellouze W."/>
            <person name="Ilyukhin E."/>
        </authorList>
    </citation>
    <scope>NUCLEOTIDE SEQUENCE [LARGE SCALE GENOMIC DNA]</scope>
    <source>
        <strain evidence="2 3">M169</strain>
    </source>
</reference>
<feature type="compositionally biased region" description="Basic and acidic residues" evidence="1">
    <location>
        <begin position="30"/>
        <end position="45"/>
    </location>
</feature>
<protein>
    <submittedName>
        <fullName evidence="2">Uncharacterized protein</fullName>
    </submittedName>
</protein>
<evidence type="ECO:0000313" key="2">
    <source>
        <dbReference type="EMBL" id="KAK7710499.1"/>
    </source>
</evidence>
<gene>
    <name evidence="2" type="ORF">SLS63_012993</name>
</gene>
<evidence type="ECO:0000256" key="1">
    <source>
        <dbReference type="SAM" id="MobiDB-lite"/>
    </source>
</evidence>
<evidence type="ECO:0000313" key="3">
    <source>
        <dbReference type="Proteomes" id="UP001430848"/>
    </source>
</evidence>